<dbReference type="Gene3D" id="2.60.200.20">
    <property type="match status" value="1"/>
</dbReference>
<proteinExistence type="predicted"/>
<evidence type="ECO:0000313" key="3">
    <source>
        <dbReference type="Proteomes" id="UP000532440"/>
    </source>
</evidence>
<dbReference type="AlphaFoldDB" id="A0A7W8HK70"/>
<dbReference type="SUPFAM" id="SSF49879">
    <property type="entry name" value="SMAD/FHA domain"/>
    <property type="match status" value="2"/>
</dbReference>
<accession>A0A7W8HK70</accession>
<name>A0A7W8HK70_9BURK</name>
<dbReference type="InterPro" id="IPR050923">
    <property type="entry name" value="Cell_Proc_Reg/RNA_Proc"/>
</dbReference>
<evidence type="ECO:0000313" key="2">
    <source>
        <dbReference type="EMBL" id="MBB5273453.1"/>
    </source>
</evidence>
<dbReference type="Pfam" id="PF00498">
    <property type="entry name" value="FHA"/>
    <property type="match status" value="1"/>
</dbReference>
<feature type="domain" description="FHA" evidence="1">
    <location>
        <begin position="31"/>
        <end position="80"/>
    </location>
</feature>
<organism evidence="2 3">
    <name type="scientific">Quisquiliibacterium transsilvanicum</name>
    <dbReference type="NCBI Taxonomy" id="1549638"/>
    <lineage>
        <taxon>Bacteria</taxon>
        <taxon>Pseudomonadati</taxon>
        <taxon>Pseudomonadota</taxon>
        <taxon>Betaproteobacteria</taxon>
        <taxon>Burkholderiales</taxon>
        <taxon>Burkholderiaceae</taxon>
        <taxon>Quisquiliibacterium</taxon>
    </lineage>
</organism>
<dbReference type="SMART" id="SM00240">
    <property type="entry name" value="FHA"/>
    <property type="match status" value="1"/>
</dbReference>
<gene>
    <name evidence="2" type="ORF">HNQ70_003483</name>
</gene>
<protein>
    <submittedName>
        <fullName evidence="2">PSer/pThr/pTyr-binding forkhead associated (FHA) protein</fullName>
    </submittedName>
</protein>
<comment type="caution">
    <text evidence="2">The sequence shown here is derived from an EMBL/GenBank/DDBJ whole genome shotgun (WGS) entry which is preliminary data.</text>
</comment>
<dbReference type="PROSITE" id="PS50006">
    <property type="entry name" value="FHA_DOMAIN"/>
    <property type="match status" value="1"/>
</dbReference>
<dbReference type="RefSeq" id="WP_183970103.1">
    <property type="nucleotide sequence ID" value="NZ_BAABEW010000020.1"/>
</dbReference>
<sequence length="209" mass="22704">MQQHENTVTARLVLSFGDLVLRSFPVVKTHITIGRRPYNDIALDDLTVSGEHAVILSDSAGRIVKDLNSRNGTLVNGRAMQSHRLQHADLIEVGIYRLRYLVEHREPPAAAPDDAQAQASLEWLTGPQRGSAQPVDRPIVPIAGAGNQVAVVSRRRNGFFVTHLEGLAFPLVNGESIGLGSHPLSDGDLIELSGTMLRFRVRAGGPLDE</sequence>
<dbReference type="EMBL" id="JACHGB010000007">
    <property type="protein sequence ID" value="MBB5273453.1"/>
    <property type="molecule type" value="Genomic_DNA"/>
</dbReference>
<dbReference type="PANTHER" id="PTHR23308">
    <property type="entry name" value="NUCLEAR INHIBITOR OF PROTEIN PHOSPHATASE-1"/>
    <property type="match status" value="1"/>
</dbReference>
<dbReference type="InterPro" id="IPR008984">
    <property type="entry name" value="SMAD_FHA_dom_sf"/>
</dbReference>
<evidence type="ECO:0000259" key="1">
    <source>
        <dbReference type="PROSITE" id="PS50006"/>
    </source>
</evidence>
<dbReference type="InterPro" id="IPR000253">
    <property type="entry name" value="FHA_dom"/>
</dbReference>
<dbReference type="Proteomes" id="UP000532440">
    <property type="component" value="Unassembled WGS sequence"/>
</dbReference>
<dbReference type="CDD" id="cd00060">
    <property type="entry name" value="FHA"/>
    <property type="match status" value="1"/>
</dbReference>
<keyword evidence="3" id="KW-1185">Reference proteome</keyword>
<reference evidence="2 3" key="1">
    <citation type="submission" date="2020-08" db="EMBL/GenBank/DDBJ databases">
        <title>Genomic Encyclopedia of Type Strains, Phase IV (KMG-IV): sequencing the most valuable type-strain genomes for metagenomic binning, comparative biology and taxonomic classification.</title>
        <authorList>
            <person name="Goeker M."/>
        </authorList>
    </citation>
    <scope>NUCLEOTIDE SEQUENCE [LARGE SCALE GENOMIC DNA]</scope>
    <source>
        <strain evidence="2 3">DSM 29781</strain>
    </source>
</reference>